<dbReference type="EMBL" id="BOMS01000105">
    <property type="protein sequence ID" value="GIE70488.1"/>
    <property type="molecule type" value="Genomic_DNA"/>
</dbReference>
<comment type="caution">
    <text evidence="1">The sequence shown here is derived from an EMBL/GenBank/DDBJ whole genome shotgun (WGS) entry which is preliminary data.</text>
</comment>
<organism evidence="1 2">
    <name type="scientific">Actinoplanes palleronii</name>
    <dbReference type="NCBI Taxonomy" id="113570"/>
    <lineage>
        <taxon>Bacteria</taxon>
        <taxon>Bacillati</taxon>
        <taxon>Actinomycetota</taxon>
        <taxon>Actinomycetes</taxon>
        <taxon>Micromonosporales</taxon>
        <taxon>Micromonosporaceae</taxon>
        <taxon>Actinoplanes</taxon>
    </lineage>
</organism>
<sequence>MVPCAHATTLFFFPVFGVSTRPVDVVMLPVMDVVTYWTRFPVASADSSAGRVAAVLVRTVPDARAADAG</sequence>
<dbReference type="Proteomes" id="UP000624709">
    <property type="component" value="Unassembled WGS sequence"/>
</dbReference>
<evidence type="ECO:0008006" key="3">
    <source>
        <dbReference type="Google" id="ProtNLM"/>
    </source>
</evidence>
<reference evidence="1 2" key="1">
    <citation type="submission" date="2021-01" db="EMBL/GenBank/DDBJ databases">
        <title>Whole genome shotgun sequence of Actinoplanes palleronii NBRC 14916.</title>
        <authorList>
            <person name="Komaki H."/>
            <person name="Tamura T."/>
        </authorList>
    </citation>
    <scope>NUCLEOTIDE SEQUENCE [LARGE SCALE GENOMIC DNA]</scope>
    <source>
        <strain evidence="1 2">NBRC 14916</strain>
    </source>
</reference>
<keyword evidence="2" id="KW-1185">Reference proteome</keyword>
<accession>A0ABQ4BIJ3</accession>
<evidence type="ECO:0000313" key="2">
    <source>
        <dbReference type="Proteomes" id="UP000624709"/>
    </source>
</evidence>
<proteinExistence type="predicted"/>
<gene>
    <name evidence="1" type="ORF">Apa02nite_065960</name>
</gene>
<protein>
    <recommendedName>
        <fullName evidence="3">Secreted protein</fullName>
    </recommendedName>
</protein>
<name>A0ABQ4BIJ3_9ACTN</name>
<evidence type="ECO:0000313" key="1">
    <source>
        <dbReference type="EMBL" id="GIE70488.1"/>
    </source>
</evidence>